<keyword evidence="3" id="KW-1185">Reference proteome</keyword>
<organism evidence="2 3">
    <name type="scientific">Natronorubrum halalkaliphilum</name>
    <dbReference type="NCBI Taxonomy" id="2691917"/>
    <lineage>
        <taxon>Archaea</taxon>
        <taxon>Methanobacteriati</taxon>
        <taxon>Methanobacteriota</taxon>
        <taxon>Stenosarchaea group</taxon>
        <taxon>Halobacteria</taxon>
        <taxon>Halobacteriales</taxon>
        <taxon>Natrialbaceae</taxon>
        <taxon>Natronorubrum</taxon>
    </lineage>
</organism>
<dbReference type="AlphaFoldDB" id="A0A6B0VK41"/>
<evidence type="ECO:0000313" key="2">
    <source>
        <dbReference type="EMBL" id="MXV61495.1"/>
    </source>
</evidence>
<name>A0A6B0VK41_9EURY</name>
<evidence type="ECO:0000259" key="1">
    <source>
        <dbReference type="Pfam" id="PF23366"/>
    </source>
</evidence>
<comment type="caution">
    <text evidence="2">The sequence shown here is derived from an EMBL/GenBank/DDBJ whole genome shotgun (WGS) entry which is preliminary data.</text>
</comment>
<dbReference type="OrthoDB" id="213812at2157"/>
<evidence type="ECO:0000313" key="3">
    <source>
        <dbReference type="Proteomes" id="UP000434101"/>
    </source>
</evidence>
<gene>
    <name evidence="2" type="ORF">GS429_05335</name>
</gene>
<accession>A0A6B0VK41</accession>
<sequence>MHSIEEKRVYDDREGATEAYVASSIGVVRVRVAGDTVGEFGLCDRCNARDIAATDDAVAIATDEDVRILSLEDDDPTFVDAGFGPAVAVGYGDTGLIVAGPDGDVARLVADSSTATDSNATGDAGSVTGAWVSLESDAIPAVRAIDRDLIGTDAGVYRVHESGLDHAGLTDVRDVSAAGVPLAATADGLYKLGNGWMEALDGPFETVAADPHTEPGRLSRAGAVSGTTIYAYDAEAETWAEYDRSSAPIVGIGYGRTIYAVTERGTFLSATPEAEAEDDEPWRSRTLGIGDVTGLAVPRTE</sequence>
<dbReference type="Pfam" id="PF23366">
    <property type="entry name" value="Beta-prop_HVO_0234"/>
    <property type="match status" value="1"/>
</dbReference>
<dbReference type="Proteomes" id="UP000434101">
    <property type="component" value="Unassembled WGS sequence"/>
</dbReference>
<feature type="domain" description="HVO-0234-like beta-propeller" evidence="1">
    <location>
        <begin position="3"/>
        <end position="297"/>
    </location>
</feature>
<dbReference type="RefSeq" id="WP_160063433.1">
    <property type="nucleotide sequence ID" value="NZ_WUYX01000021.1"/>
</dbReference>
<dbReference type="EMBL" id="WUYX01000021">
    <property type="protein sequence ID" value="MXV61495.1"/>
    <property type="molecule type" value="Genomic_DNA"/>
</dbReference>
<reference evidence="2 3" key="1">
    <citation type="submission" date="2020-01" db="EMBL/GenBank/DDBJ databases">
        <title>Natronorubrum sp. JWXQ-INN 674 isolated from Inner Mongolia Autonomous Region of China.</title>
        <authorList>
            <person name="Xue Q."/>
        </authorList>
    </citation>
    <scope>NUCLEOTIDE SEQUENCE [LARGE SCALE GENOMIC DNA]</scope>
    <source>
        <strain evidence="2 3">JWXQ-INN-674</strain>
    </source>
</reference>
<protein>
    <recommendedName>
        <fullName evidence="1">HVO-0234-like beta-propeller domain-containing protein</fullName>
    </recommendedName>
</protein>
<proteinExistence type="predicted"/>
<dbReference type="InterPro" id="IPR056505">
    <property type="entry name" value="Beta-prop_HVO_0234"/>
</dbReference>